<dbReference type="RefSeq" id="WP_190262994.1">
    <property type="nucleotide sequence ID" value="NZ_CP053923.1"/>
</dbReference>
<dbReference type="InterPro" id="IPR014710">
    <property type="entry name" value="RmlC-like_jellyroll"/>
</dbReference>
<evidence type="ECO:0000256" key="1">
    <source>
        <dbReference type="ARBA" id="ARBA00005272"/>
    </source>
</evidence>
<dbReference type="InterPro" id="IPR036188">
    <property type="entry name" value="FAD/NAD-bd_sf"/>
</dbReference>
<evidence type="ECO:0000256" key="3">
    <source>
        <dbReference type="ARBA" id="ARBA00022630"/>
    </source>
</evidence>
<gene>
    <name evidence="10" type="ORF">HQ394_09330</name>
</gene>
<sequence length="530" mass="57251">MATSAMRKVLIIGGGFGGVFTARHLQRQARGRIAVELISRNNFFVFQPLLPEVAGGGIHPADAVVPLRLFLPGVTVRVAEVRTVDLAKKTVHVAAGRGGEIDQLAYDHLVIALGQVVDLSRTPGLAERALVMKDVTDAFHIRNHVLGCLEEAATTMDPRRRTSLLTFAVIGGGFTGVETVGEVQDLIRKALPFYSSVRAADIRIVLLQHAARILPELPEHLAAYAADRLRRRGVEILVKTGVKAVDLERIETDSGQTIDAGTIIAAMGNAPSPLVQRLPLPREHGQILVDRHLRVRDNDHVWALGDNARIPLDDADDASAAHAPALAQFAYQEAKVLAANILACIDGRPLTPFVYRSLGTMASLGGRQGVAEVLGMKFSGFLAWLAWRLFYLSLIPGLSTRVRIATDWLLDLIVSRSIVEIRAGSTPSGFVRYFAGDVVVEPGVEPGGVYVVVSGQFRIDAPDDPATPPRVLAAGSWFGNRFRDQELATNEQARADTDAVAYFVAQEDLARLATVRALLDDHHAPAPIGL</sequence>
<dbReference type="PROSITE" id="PS50042">
    <property type="entry name" value="CNMP_BINDING_3"/>
    <property type="match status" value="1"/>
</dbReference>
<organism evidence="10 11">
    <name type="scientific">Defluviicoccus vanus</name>
    <dbReference type="NCBI Taxonomy" id="111831"/>
    <lineage>
        <taxon>Bacteria</taxon>
        <taxon>Pseudomonadati</taxon>
        <taxon>Pseudomonadota</taxon>
        <taxon>Alphaproteobacteria</taxon>
        <taxon>Rhodospirillales</taxon>
        <taxon>Rhodospirillaceae</taxon>
        <taxon>Defluviicoccus</taxon>
    </lineage>
</organism>
<dbReference type="InterPro" id="IPR023753">
    <property type="entry name" value="FAD/NAD-binding_dom"/>
</dbReference>
<keyword evidence="3" id="KW-0285">Flavoprotein</keyword>
<evidence type="ECO:0000256" key="4">
    <source>
        <dbReference type="ARBA" id="ARBA00022827"/>
    </source>
</evidence>
<dbReference type="PANTHER" id="PTHR43706">
    <property type="entry name" value="NADH DEHYDROGENASE"/>
    <property type="match status" value="1"/>
</dbReference>
<dbReference type="InterPro" id="IPR045024">
    <property type="entry name" value="NDH-2"/>
</dbReference>
<name>A0A7H1N1A6_9PROT</name>
<keyword evidence="7" id="KW-0520">NAD</keyword>
<evidence type="ECO:0000256" key="8">
    <source>
        <dbReference type="ARBA" id="ARBA00047599"/>
    </source>
</evidence>
<dbReference type="InterPro" id="IPR000595">
    <property type="entry name" value="cNMP-bd_dom"/>
</dbReference>
<dbReference type="PANTHER" id="PTHR43706:SF47">
    <property type="entry name" value="EXTERNAL NADH-UBIQUINONE OXIDOREDUCTASE 1, MITOCHONDRIAL-RELATED"/>
    <property type="match status" value="1"/>
</dbReference>
<keyword evidence="6" id="KW-0560">Oxidoreductase</keyword>
<dbReference type="PRINTS" id="PR00411">
    <property type="entry name" value="PNDRDTASEI"/>
</dbReference>
<dbReference type="Gene3D" id="2.60.120.10">
    <property type="entry name" value="Jelly Rolls"/>
    <property type="match status" value="1"/>
</dbReference>
<evidence type="ECO:0000256" key="5">
    <source>
        <dbReference type="ARBA" id="ARBA00022946"/>
    </source>
</evidence>
<evidence type="ECO:0000313" key="10">
    <source>
        <dbReference type="EMBL" id="QNT69492.1"/>
    </source>
</evidence>
<dbReference type="InterPro" id="IPR054585">
    <property type="entry name" value="NDH2-like_C"/>
</dbReference>
<dbReference type="Gene3D" id="3.50.50.100">
    <property type="match status" value="1"/>
</dbReference>
<dbReference type="KEGG" id="dvn:HQ394_09330"/>
<evidence type="ECO:0000256" key="2">
    <source>
        <dbReference type="ARBA" id="ARBA00012637"/>
    </source>
</evidence>
<keyword evidence="5" id="KW-0809">Transit peptide</keyword>
<dbReference type="EMBL" id="CP053923">
    <property type="protein sequence ID" value="QNT69492.1"/>
    <property type="molecule type" value="Genomic_DNA"/>
</dbReference>
<evidence type="ECO:0000259" key="9">
    <source>
        <dbReference type="PROSITE" id="PS50042"/>
    </source>
</evidence>
<dbReference type="EC" id="1.6.5.9" evidence="2"/>
<dbReference type="AlphaFoldDB" id="A0A7H1N1A6"/>
<feature type="domain" description="Cyclic nucleotide-binding" evidence="9">
    <location>
        <begin position="433"/>
        <end position="479"/>
    </location>
</feature>
<comment type="catalytic activity">
    <reaction evidence="8">
        <text>a quinone + NADH + H(+) = a quinol + NAD(+)</text>
        <dbReference type="Rhea" id="RHEA:46160"/>
        <dbReference type="ChEBI" id="CHEBI:15378"/>
        <dbReference type="ChEBI" id="CHEBI:24646"/>
        <dbReference type="ChEBI" id="CHEBI:57540"/>
        <dbReference type="ChEBI" id="CHEBI:57945"/>
        <dbReference type="ChEBI" id="CHEBI:132124"/>
        <dbReference type="EC" id="1.6.5.9"/>
    </reaction>
</comment>
<dbReference type="Pfam" id="PF07992">
    <property type="entry name" value="Pyr_redox_2"/>
    <property type="match status" value="1"/>
</dbReference>
<reference evidence="10 11" key="1">
    <citation type="submission" date="2020-05" db="EMBL/GenBank/DDBJ databases">
        <title>Complete closed genome sequence of Defluviicoccus vanus.</title>
        <authorList>
            <person name="Bessarab I."/>
            <person name="Arumugam K."/>
            <person name="Maszenan A.M."/>
            <person name="Seviour R.J."/>
            <person name="Williams R.B."/>
        </authorList>
    </citation>
    <scope>NUCLEOTIDE SEQUENCE [LARGE SCALE GENOMIC DNA]</scope>
    <source>
        <strain evidence="10 11">Ben 114</strain>
    </source>
</reference>
<keyword evidence="4" id="KW-0274">FAD</keyword>
<comment type="similarity">
    <text evidence="1">Belongs to the NADH dehydrogenase family.</text>
</comment>
<dbReference type="GO" id="GO:0050136">
    <property type="term" value="F:NADH dehydrogenase (quinone) (non-electrogenic) activity"/>
    <property type="evidence" value="ECO:0007669"/>
    <property type="project" value="UniProtKB-EC"/>
</dbReference>
<proteinExistence type="inferred from homology"/>
<dbReference type="Pfam" id="PF22366">
    <property type="entry name" value="NDH2_C"/>
    <property type="match status" value="1"/>
</dbReference>
<dbReference type="PRINTS" id="PR00368">
    <property type="entry name" value="FADPNR"/>
</dbReference>
<evidence type="ECO:0000256" key="6">
    <source>
        <dbReference type="ARBA" id="ARBA00023002"/>
    </source>
</evidence>
<dbReference type="Pfam" id="PF00027">
    <property type="entry name" value="cNMP_binding"/>
    <property type="match status" value="1"/>
</dbReference>
<accession>A0A7H1N1A6</accession>
<protein>
    <recommendedName>
        <fullName evidence="2">NADH:ubiquinone reductase (non-electrogenic)</fullName>
        <ecNumber evidence="2">1.6.5.9</ecNumber>
    </recommendedName>
</protein>
<evidence type="ECO:0000313" key="11">
    <source>
        <dbReference type="Proteomes" id="UP000516369"/>
    </source>
</evidence>
<dbReference type="SUPFAM" id="SSF51905">
    <property type="entry name" value="FAD/NAD(P)-binding domain"/>
    <property type="match status" value="2"/>
</dbReference>
<keyword evidence="11" id="KW-1185">Reference proteome</keyword>
<dbReference type="Proteomes" id="UP000516369">
    <property type="component" value="Chromosome"/>
</dbReference>
<evidence type="ECO:0000256" key="7">
    <source>
        <dbReference type="ARBA" id="ARBA00023027"/>
    </source>
</evidence>
<dbReference type="SUPFAM" id="SSF51206">
    <property type="entry name" value="cAMP-binding domain-like"/>
    <property type="match status" value="1"/>
</dbReference>
<dbReference type="InterPro" id="IPR018490">
    <property type="entry name" value="cNMP-bd_dom_sf"/>
</dbReference>